<sequence length="423" mass="45033">MPADPARMPVAAGEAPGAGDPVAAGHDPGGAGAEAPGEHGARVAPDLPGRLRRHIGRGEGAARGLAEAPARRAVGRGDHLMQAEEGGGPHLLAMIGARQQGAEQGGAVQGVQHLGRQRLAGLDPGRIRLDPGGDGARPRHGIGADADRRGAVHLQGCTHWPSSRAARAAMFGRPTKSRRADPSVSSRRPRAIGSGRGEAMDGSRMTVTEQTRPAATEGPASVRDRILDVAQSLFSEQGYAATSTRAIAQRAEVNLAQLHYHFGAKRDLFKAAYLRGASQVTEARRSALAEARAAHGGGPIPLEELVRRFVTPFMLNGQTPEGRATMRMHARLHTEPDDISKEVLSAVYDETTLDYLGEFARVLPHLDRQSLCWRVYFMMGAYRYTLLRTGRLEMMSDGACDSGDFERAVTEILPFLCAGLAAP</sequence>
<dbReference type="InterPro" id="IPR001647">
    <property type="entry name" value="HTH_TetR"/>
</dbReference>
<dbReference type="InterPro" id="IPR050109">
    <property type="entry name" value="HTH-type_TetR-like_transc_reg"/>
</dbReference>
<feature type="DNA-binding region" description="H-T-H motif" evidence="2">
    <location>
        <begin position="243"/>
        <end position="262"/>
    </location>
</feature>
<feature type="compositionally biased region" description="Low complexity" evidence="3">
    <location>
        <begin position="9"/>
        <end position="26"/>
    </location>
</feature>
<dbReference type="SUPFAM" id="SSF46689">
    <property type="entry name" value="Homeodomain-like"/>
    <property type="match status" value="1"/>
</dbReference>
<name>A0A327MK65_9PROT</name>
<dbReference type="GO" id="GO:0003700">
    <property type="term" value="F:DNA-binding transcription factor activity"/>
    <property type="evidence" value="ECO:0007669"/>
    <property type="project" value="TreeGrafter"/>
</dbReference>
<dbReference type="InterPro" id="IPR023772">
    <property type="entry name" value="DNA-bd_HTH_TetR-type_CS"/>
</dbReference>
<reference evidence="6" key="1">
    <citation type="submission" date="2018-06" db="EMBL/GenBank/DDBJ databases">
        <authorList>
            <person name="Khan S.A."/>
        </authorList>
    </citation>
    <scope>NUCLEOTIDE SEQUENCE [LARGE SCALE GENOMIC DNA]</scope>
    <source>
        <strain evidence="6">DB-1506</strain>
    </source>
</reference>
<dbReference type="SUPFAM" id="SSF48498">
    <property type="entry name" value="Tetracyclin repressor-like, C-terminal domain"/>
    <property type="match status" value="1"/>
</dbReference>
<dbReference type="PANTHER" id="PTHR30055">
    <property type="entry name" value="HTH-TYPE TRANSCRIPTIONAL REGULATOR RUTR"/>
    <property type="match status" value="1"/>
</dbReference>
<dbReference type="Proteomes" id="UP000249065">
    <property type="component" value="Unassembled WGS sequence"/>
</dbReference>
<feature type="region of interest" description="Disordered" evidence="3">
    <location>
        <begin position="117"/>
        <end position="148"/>
    </location>
</feature>
<evidence type="ECO:0000256" key="3">
    <source>
        <dbReference type="SAM" id="MobiDB-lite"/>
    </source>
</evidence>
<protein>
    <recommendedName>
        <fullName evidence="4">HTH tetR-type domain-containing protein</fullName>
    </recommendedName>
</protein>
<keyword evidence="1 2" id="KW-0238">DNA-binding</keyword>
<feature type="domain" description="HTH tetR-type" evidence="4">
    <location>
        <begin position="220"/>
        <end position="280"/>
    </location>
</feature>
<evidence type="ECO:0000259" key="4">
    <source>
        <dbReference type="PROSITE" id="PS50977"/>
    </source>
</evidence>
<dbReference type="PROSITE" id="PS01081">
    <property type="entry name" value="HTH_TETR_1"/>
    <property type="match status" value="1"/>
</dbReference>
<evidence type="ECO:0000256" key="1">
    <source>
        <dbReference type="ARBA" id="ARBA00023125"/>
    </source>
</evidence>
<proteinExistence type="predicted"/>
<organism evidence="5 6">
    <name type="scientific">Roseicella frigidaeris</name>
    <dbReference type="NCBI Taxonomy" id="2230885"/>
    <lineage>
        <taxon>Bacteria</taxon>
        <taxon>Pseudomonadati</taxon>
        <taxon>Pseudomonadota</taxon>
        <taxon>Alphaproteobacteria</taxon>
        <taxon>Acetobacterales</taxon>
        <taxon>Roseomonadaceae</taxon>
        <taxon>Roseicella</taxon>
    </lineage>
</organism>
<dbReference type="EMBL" id="QLIX01000002">
    <property type="protein sequence ID" value="RAI60558.1"/>
    <property type="molecule type" value="Genomic_DNA"/>
</dbReference>
<dbReference type="InterPro" id="IPR036271">
    <property type="entry name" value="Tet_transcr_reg_TetR-rel_C_sf"/>
</dbReference>
<accession>A0A327MK65</accession>
<dbReference type="GO" id="GO:0000976">
    <property type="term" value="F:transcription cis-regulatory region binding"/>
    <property type="evidence" value="ECO:0007669"/>
    <property type="project" value="TreeGrafter"/>
</dbReference>
<evidence type="ECO:0000256" key="2">
    <source>
        <dbReference type="PROSITE-ProRule" id="PRU00335"/>
    </source>
</evidence>
<evidence type="ECO:0000313" key="5">
    <source>
        <dbReference type="EMBL" id="RAI60558.1"/>
    </source>
</evidence>
<dbReference type="Pfam" id="PF00440">
    <property type="entry name" value="TetR_N"/>
    <property type="match status" value="1"/>
</dbReference>
<dbReference type="PRINTS" id="PR00455">
    <property type="entry name" value="HTHTETR"/>
</dbReference>
<gene>
    <name evidence="5" type="ORF">DOO78_05340</name>
</gene>
<dbReference type="Gene3D" id="1.10.357.10">
    <property type="entry name" value="Tetracycline Repressor, domain 2"/>
    <property type="match status" value="1"/>
</dbReference>
<dbReference type="AlphaFoldDB" id="A0A327MK65"/>
<feature type="region of interest" description="Disordered" evidence="3">
    <location>
        <begin position="170"/>
        <end position="219"/>
    </location>
</feature>
<dbReference type="OrthoDB" id="2356263at2"/>
<evidence type="ECO:0000313" key="6">
    <source>
        <dbReference type="Proteomes" id="UP000249065"/>
    </source>
</evidence>
<dbReference type="InterPro" id="IPR009057">
    <property type="entry name" value="Homeodomain-like_sf"/>
</dbReference>
<dbReference type="PROSITE" id="PS50977">
    <property type="entry name" value="HTH_TETR_2"/>
    <property type="match status" value="1"/>
</dbReference>
<dbReference type="InterPro" id="IPR041586">
    <property type="entry name" value="PsrA_TetR_C"/>
</dbReference>
<feature type="region of interest" description="Disordered" evidence="3">
    <location>
        <begin position="1"/>
        <end position="53"/>
    </location>
</feature>
<dbReference type="Pfam" id="PF17939">
    <property type="entry name" value="TetR_C_30"/>
    <property type="match status" value="1"/>
</dbReference>
<dbReference type="PANTHER" id="PTHR30055:SF235">
    <property type="entry name" value="TRANSCRIPTIONAL REGULATORY PROTEIN"/>
    <property type="match status" value="1"/>
</dbReference>
<keyword evidence="6" id="KW-1185">Reference proteome</keyword>
<comment type="caution">
    <text evidence="5">The sequence shown here is derived from an EMBL/GenBank/DDBJ whole genome shotgun (WGS) entry which is preliminary data.</text>
</comment>